<evidence type="ECO:0000256" key="5">
    <source>
        <dbReference type="SAM" id="MobiDB-lite"/>
    </source>
</evidence>
<dbReference type="RefSeq" id="WP_205051300.1">
    <property type="nucleotide sequence ID" value="NZ_JAFBDH010000001.1"/>
</dbReference>
<dbReference type="InterPro" id="IPR038174">
    <property type="entry name" value="Strep_pil_link_sf"/>
</dbReference>
<feature type="domain" description="Streptococcal pilin isopeptide linkage" evidence="8">
    <location>
        <begin position="1488"/>
        <end position="1598"/>
    </location>
</feature>
<accession>A0ABS2MHU7</accession>
<evidence type="ECO:0000256" key="4">
    <source>
        <dbReference type="ARBA" id="ARBA00023088"/>
    </source>
</evidence>
<dbReference type="InterPro" id="IPR022464">
    <property type="entry name" value="Strep_pil_isopept_link"/>
</dbReference>
<sequence length="1763" mass="198392">MFGKNINITKRISAFLLALIMLIGALPLNVFAEGSQGKTANPIVIDSNTISEDGSSGESKDPTTGPTKHTISFNPNGGTGDMKSVEVAEGEEYSLPKNKFKAPEGKEFKNWLMDKEELKEGHKLVVTKDIELKANWKDVKVNPVKKALNSLIGKDDKEELDISNVNVGDAVMAGNNTTEGDPEGTVTSKDGKTRITNFEVSWSGLNADTIRRSAKETISKGMFDYGNVIRYEETPLTTMKLQVNWAISGERFYEPGMVRLKVPSYILFDTADGSKSDVGYRLSGYPVPEMKINSDGSYNYNADYGKATFAYVDDKENNTTYIINTKKLAPGNSGTYTIDYGYLFDGSSLKYMLEGNVRKIKDGSIAKIEPSIEVVLDNNEKLEKVDKKLYVEQDLSSEVRVKKFGKFYESWQDEWGTVAKPENDKDYWYVAYEIQGAVNSHLQKSKIVIEDLIENDQEIVALAPLKKIDLQEYIWQKKDTSNYAENLYGDYGLTGHKLLSAPEEFKAIKDVNDKDYETVFDYDSPRRYKDIDIFGMYVIAKVDYKKLGLGEKGDKYESHRFNNTAKATMYPLNSDDGPKTDEAIAYAYYEYTPPKPTVNFTAPPGDKLSLNKRTYLGPIFYKDGKYNDEHNFTDKISKKNNSGSNYAEKGIPGDFSTGKQPSSLYKNIFGEDLEVRWRIDGSARMANQTYDSSVGDKDNKDAYGKKKYKLSLTDEYLYLADDYTKELNSEDYELKNLTLSVQGYKYDQYDQYSKYEYRKSTDEIIGSLYLKKDSDSKWEKVANVKFKGYEPWVDGDNTLVNVEPIHEGVTSSKYGNYGYTMIHLPKGYSHVKLDVETNLVGLDMSLRPTGVLKMTSPSVKKYIEDSKTDEYDMDIMLRNDGTLAAYSGEGNLVGIHGTSKRDGKIDRTLDLDLQNYGSELYHDSSYIVFRNKPAPKLSFSESLNKKIGKSTNNTLLQRFEIPVSLRFSMFVGNKEHYKESEYMRYESHGKFYDLLPLGVTGIKDLKILKSNKGNDDRWNYRFYNTKDKKVSFEIIENWHNSGRNMLVIDVSGLKLGNKNLYAYSFADSMGYEVLFDMIYPWDSYKDFGPELKNIVAYESGSDINNLYSGLPDKPDDETIKKFKDYNIEQLTDLNLDHNEKRFYYAADKTSVSGNTIANTGLTKFVKDSKDPAYSLKTTTKEGGSYSYNIRLQAIKGTSVNDLIFYDSIENYKLLKTDADFGVKRWRGTLDSIDVNHAITRGANPKVYISKIDDLQIQSNQNLKDSNVWTLYKKGDDLSDVKAVAIDLREKPDGSPFKLGEEESISVTLHMKAPWNVKEHNIDSEAKAINDIYANTTVTTVLDDVSKHKLINTAYTAVDLKPVTTETQIKATKKHLDKEGKDIALKGDDFKFELRDSNNKVLQTKTNDNKGNITFDPIKYNSWDVGEYTYKIVEVNGDSETTAYDSHEEIVKVKVERSGDSELKATTTYDKDGAAFNNHEVDTITASLEAKKVYIGKGGLEEKPKAGAFEFILKDAEGKEVAKATNDAEGKVVFEGLEFKPNQIGEHKYTIEEVKGKDPTIEYDNTKKNVTINVSLTKDFKLKADVVYDKGETPTFTNTLKSASLQLVKLKDGSDPFILDEVKDKNGILTSYKVPEAQKDSVLDGAEYKLYKLTEGKEELVATLVTKNGISQVVQDIMPGKYKLKETKAPKGYTLNDKDLIFDITDKDAGTIVAKFATDDGIIDMPSTGGQGTKALMIGGGILVAVMTGALVVANKKKKEELNK</sequence>
<feature type="domain" description="SpaA-like prealbumin fold" evidence="9">
    <location>
        <begin position="1637"/>
        <end position="1711"/>
    </location>
</feature>
<keyword evidence="4" id="KW-0572">Peptidoglycan-anchor</keyword>
<dbReference type="Gene3D" id="2.60.40.3050">
    <property type="match status" value="2"/>
</dbReference>
<dbReference type="Proteomes" id="UP000720595">
    <property type="component" value="Unassembled WGS sequence"/>
</dbReference>
<dbReference type="InterPro" id="IPR041033">
    <property type="entry name" value="SpaA_PFL_dom_1"/>
</dbReference>
<evidence type="ECO:0000259" key="9">
    <source>
        <dbReference type="Pfam" id="PF17802"/>
    </source>
</evidence>
<dbReference type="Pfam" id="PF12892">
    <property type="entry name" value="FctA"/>
    <property type="match status" value="2"/>
</dbReference>
<dbReference type="InterPro" id="IPR013783">
    <property type="entry name" value="Ig-like_fold"/>
</dbReference>
<keyword evidence="2" id="KW-0964">Secreted</keyword>
<evidence type="ECO:0000313" key="11">
    <source>
        <dbReference type="Proteomes" id="UP000720595"/>
    </source>
</evidence>
<dbReference type="NCBIfam" id="TIGR01167">
    <property type="entry name" value="LPXTG_anchor"/>
    <property type="match status" value="1"/>
</dbReference>
<evidence type="ECO:0000256" key="2">
    <source>
        <dbReference type="ARBA" id="ARBA00022525"/>
    </source>
</evidence>
<feature type="transmembrane region" description="Helical" evidence="6">
    <location>
        <begin position="1734"/>
        <end position="1753"/>
    </location>
</feature>
<gene>
    <name evidence="10" type="ORF">JOD41_000318</name>
</gene>
<evidence type="ECO:0000313" key="10">
    <source>
        <dbReference type="EMBL" id="MBM7549603.1"/>
    </source>
</evidence>
<organism evidence="10 11">
    <name type="scientific">Peptoniphilus gorbachii</name>
    <dbReference type="NCBI Taxonomy" id="411567"/>
    <lineage>
        <taxon>Bacteria</taxon>
        <taxon>Bacillati</taxon>
        <taxon>Bacillota</taxon>
        <taxon>Tissierellia</taxon>
        <taxon>Tissierellales</taxon>
        <taxon>Peptoniphilaceae</taxon>
        <taxon>Peptoniphilus</taxon>
    </lineage>
</organism>
<evidence type="ECO:0000256" key="3">
    <source>
        <dbReference type="ARBA" id="ARBA00022729"/>
    </source>
</evidence>
<proteinExistence type="predicted"/>
<comment type="caution">
    <text evidence="10">The sequence shown here is derived from an EMBL/GenBank/DDBJ whole genome shotgun (WGS) entry which is preliminary data.</text>
</comment>
<evidence type="ECO:0000256" key="1">
    <source>
        <dbReference type="ARBA" id="ARBA00022512"/>
    </source>
</evidence>
<dbReference type="Gene3D" id="2.60.40.10">
    <property type="entry name" value="Immunoglobulins"/>
    <property type="match status" value="1"/>
</dbReference>
<dbReference type="Gene3D" id="2.60.40.4270">
    <property type="entry name" value="Listeria-Bacteroides repeat domain"/>
    <property type="match status" value="1"/>
</dbReference>
<keyword evidence="6" id="KW-1133">Transmembrane helix</keyword>
<dbReference type="InterPro" id="IPR019931">
    <property type="entry name" value="LPXTG_anchor"/>
</dbReference>
<feature type="domain" description="Streptococcal pilin isopeptide linkage" evidence="8">
    <location>
        <begin position="1372"/>
        <end position="1478"/>
    </location>
</feature>
<keyword evidence="6" id="KW-0472">Membrane</keyword>
<keyword evidence="11" id="KW-1185">Reference proteome</keyword>
<dbReference type="Pfam" id="PF17802">
    <property type="entry name" value="SpaA"/>
    <property type="match status" value="1"/>
</dbReference>
<dbReference type="EMBL" id="JAFBDH010000001">
    <property type="protein sequence ID" value="MBM7549603.1"/>
    <property type="molecule type" value="Genomic_DNA"/>
</dbReference>
<feature type="region of interest" description="Disordered" evidence="5">
    <location>
        <begin position="47"/>
        <end position="80"/>
    </location>
</feature>
<keyword evidence="1" id="KW-0134">Cell wall</keyword>
<reference evidence="10 11" key="1">
    <citation type="submission" date="2021-01" db="EMBL/GenBank/DDBJ databases">
        <title>Genomic Encyclopedia of Type Strains, Phase IV (KMG-IV): sequencing the most valuable type-strain genomes for metagenomic binning, comparative biology and taxonomic classification.</title>
        <authorList>
            <person name="Goeker M."/>
        </authorList>
    </citation>
    <scope>NUCLEOTIDE SEQUENCE [LARGE SCALE GENOMIC DNA]</scope>
    <source>
        <strain evidence="10 11">DSM 21461</strain>
    </source>
</reference>
<feature type="compositionally biased region" description="Polar residues" evidence="5">
    <location>
        <begin position="47"/>
        <end position="76"/>
    </location>
</feature>
<dbReference type="Pfam" id="PF00746">
    <property type="entry name" value="Gram_pos_anchor"/>
    <property type="match status" value="1"/>
</dbReference>
<evidence type="ECO:0000259" key="8">
    <source>
        <dbReference type="Pfam" id="PF12892"/>
    </source>
</evidence>
<evidence type="ECO:0000256" key="6">
    <source>
        <dbReference type="SAM" id="Phobius"/>
    </source>
</evidence>
<feature type="domain" description="Gram-positive cocci surface proteins LPxTG" evidence="7">
    <location>
        <begin position="1725"/>
        <end position="1760"/>
    </location>
</feature>
<protein>
    <submittedName>
        <fullName evidence="10">Pilin isopeptide linkage protein/LPXTG-motif cell wall-anchored protein</fullName>
    </submittedName>
</protein>
<dbReference type="InterPro" id="IPR042229">
    <property type="entry name" value="Listeria/Bacterioides_rpt_sf"/>
</dbReference>
<name>A0ABS2MHU7_9FIRM</name>
<evidence type="ECO:0000259" key="7">
    <source>
        <dbReference type="Pfam" id="PF00746"/>
    </source>
</evidence>
<keyword evidence="6" id="KW-0812">Transmembrane</keyword>
<dbReference type="NCBIfam" id="TIGR03786">
    <property type="entry name" value="strep_pil_rpt"/>
    <property type="match status" value="2"/>
</dbReference>
<keyword evidence="3" id="KW-0732">Signal</keyword>